<evidence type="ECO:0000259" key="2">
    <source>
        <dbReference type="Pfam" id="PF04608"/>
    </source>
</evidence>
<evidence type="ECO:0000313" key="3">
    <source>
        <dbReference type="EMBL" id="SBV96714.1"/>
    </source>
</evidence>
<dbReference type="InterPro" id="IPR036681">
    <property type="entry name" value="PgpA-like_sf"/>
</dbReference>
<protein>
    <submittedName>
        <fullName evidence="3">Phosphatidylglycerophosphatase A</fullName>
    </submittedName>
</protein>
<name>A0A212JB80_9BACT</name>
<keyword evidence="1" id="KW-1133">Transmembrane helix</keyword>
<feature type="domain" description="YutG/PgpA" evidence="2">
    <location>
        <begin position="10"/>
        <end position="150"/>
    </location>
</feature>
<organism evidence="3">
    <name type="scientific">uncultured Dysgonomonas sp</name>
    <dbReference type="NCBI Taxonomy" id="206096"/>
    <lineage>
        <taxon>Bacteria</taxon>
        <taxon>Pseudomonadati</taxon>
        <taxon>Bacteroidota</taxon>
        <taxon>Bacteroidia</taxon>
        <taxon>Bacteroidales</taxon>
        <taxon>Dysgonomonadaceae</taxon>
        <taxon>Dysgonomonas</taxon>
        <taxon>environmental samples</taxon>
    </lineage>
</organism>
<keyword evidence="1" id="KW-0812">Transmembrane</keyword>
<dbReference type="GO" id="GO:0006629">
    <property type="term" value="P:lipid metabolic process"/>
    <property type="evidence" value="ECO:0007669"/>
    <property type="project" value="InterPro"/>
</dbReference>
<gene>
    <name evidence="3" type="ORF">KL86DYS1_11717</name>
</gene>
<feature type="transmembrane region" description="Helical" evidence="1">
    <location>
        <begin position="6"/>
        <end position="39"/>
    </location>
</feature>
<sequence>MKQKNLFHIIIASGFGTGFSPFAPGTAGAALATLIWIILSLFVSPLPLLLITIALIIIFTVLGVWSSNVLEPSWGKDPSRIVVDEMVGVWITLLAADAGNIYHALIAFALFRLFDIWKPLGIRKMEGLKGGWGVMMDDVLAGVYGFIILLGGKWLIG</sequence>
<dbReference type="CDD" id="cd06971">
    <property type="entry name" value="PgpA"/>
    <property type="match status" value="1"/>
</dbReference>
<dbReference type="GO" id="GO:0008962">
    <property type="term" value="F:phosphatidylglycerophosphatase activity"/>
    <property type="evidence" value="ECO:0007669"/>
    <property type="project" value="InterPro"/>
</dbReference>
<reference evidence="3" key="1">
    <citation type="submission" date="2016-04" db="EMBL/GenBank/DDBJ databases">
        <authorList>
            <person name="Evans L.H."/>
            <person name="Alamgir A."/>
            <person name="Owens N."/>
            <person name="Weber N.D."/>
            <person name="Virtaneva K."/>
            <person name="Barbian K."/>
            <person name="Babar A."/>
            <person name="Rosenke K."/>
        </authorList>
    </citation>
    <scope>NUCLEOTIDE SEQUENCE</scope>
    <source>
        <strain evidence="3">86-1</strain>
    </source>
</reference>
<evidence type="ECO:0000256" key="1">
    <source>
        <dbReference type="SAM" id="Phobius"/>
    </source>
</evidence>
<feature type="transmembrane region" description="Helical" evidence="1">
    <location>
        <begin position="87"/>
        <end position="111"/>
    </location>
</feature>
<dbReference type="Pfam" id="PF04608">
    <property type="entry name" value="PgpA"/>
    <property type="match status" value="1"/>
</dbReference>
<dbReference type="RefSeq" id="WP_296939949.1">
    <property type="nucleotide sequence ID" value="NZ_LT599032.1"/>
</dbReference>
<dbReference type="PANTHER" id="PTHR36305:SF1">
    <property type="entry name" value="PHOSPHATIDYLGLYCEROPHOSPHATASE A"/>
    <property type="match status" value="1"/>
</dbReference>
<dbReference type="PIRSF" id="PIRSF006162">
    <property type="entry name" value="PgpA"/>
    <property type="match status" value="1"/>
</dbReference>
<feature type="transmembrane region" description="Helical" evidence="1">
    <location>
        <begin position="46"/>
        <end position="67"/>
    </location>
</feature>
<dbReference type="PANTHER" id="PTHR36305">
    <property type="entry name" value="PHOSPHATIDYLGLYCEROPHOSPHATASE A"/>
    <property type="match status" value="1"/>
</dbReference>
<accession>A0A212JB80</accession>
<keyword evidence="1" id="KW-0472">Membrane</keyword>
<dbReference type="InterPro" id="IPR026037">
    <property type="entry name" value="PgpA"/>
</dbReference>
<dbReference type="SUPFAM" id="SSF101307">
    <property type="entry name" value="YutG-like"/>
    <property type="match status" value="1"/>
</dbReference>
<feature type="transmembrane region" description="Helical" evidence="1">
    <location>
        <begin position="132"/>
        <end position="156"/>
    </location>
</feature>
<proteinExistence type="predicted"/>
<dbReference type="AlphaFoldDB" id="A0A212JB80"/>
<dbReference type="EMBL" id="FLUM01000001">
    <property type="protein sequence ID" value="SBV96714.1"/>
    <property type="molecule type" value="Genomic_DNA"/>
</dbReference>
<dbReference type="InterPro" id="IPR007686">
    <property type="entry name" value="YutG/PgpA"/>
</dbReference>